<evidence type="ECO:0000256" key="5">
    <source>
        <dbReference type="ARBA" id="ARBA00022490"/>
    </source>
</evidence>
<evidence type="ECO:0000256" key="1">
    <source>
        <dbReference type="ARBA" id="ARBA00003060"/>
    </source>
</evidence>
<organism evidence="8 9">
    <name type="scientific">Powellomyces hirtus</name>
    <dbReference type="NCBI Taxonomy" id="109895"/>
    <lineage>
        <taxon>Eukaryota</taxon>
        <taxon>Fungi</taxon>
        <taxon>Fungi incertae sedis</taxon>
        <taxon>Chytridiomycota</taxon>
        <taxon>Chytridiomycota incertae sedis</taxon>
        <taxon>Chytridiomycetes</taxon>
        <taxon>Spizellomycetales</taxon>
        <taxon>Powellomycetaceae</taxon>
        <taxon>Powellomyces</taxon>
    </lineage>
</organism>
<evidence type="ECO:0000256" key="6">
    <source>
        <dbReference type="ARBA" id="ARBA00023212"/>
    </source>
</evidence>
<dbReference type="Proteomes" id="UP000318582">
    <property type="component" value="Unassembled WGS sequence"/>
</dbReference>
<keyword evidence="5" id="KW-0963">Cytoplasm</keyword>
<evidence type="ECO:0000313" key="8">
    <source>
        <dbReference type="EMBL" id="TPX57081.1"/>
    </source>
</evidence>
<dbReference type="GO" id="GO:0005819">
    <property type="term" value="C:spindle"/>
    <property type="evidence" value="ECO:0007669"/>
    <property type="project" value="TreeGrafter"/>
</dbReference>
<dbReference type="Pfam" id="PF12554">
    <property type="entry name" value="MOZART1"/>
    <property type="match status" value="1"/>
</dbReference>
<dbReference type="AlphaFoldDB" id="A0A507E028"/>
<comment type="subcellular location">
    <subcellularLocation>
        <location evidence="2">Cytoplasm</location>
        <location evidence="2">Cytoskeleton</location>
        <location evidence="2">Microtubule organizing center</location>
    </subcellularLocation>
</comment>
<dbReference type="GO" id="GO:0000931">
    <property type="term" value="C:gamma-tubulin ring complex"/>
    <property type="evidence" value="ECO:0007669"/>
    <property type="project" value="InterPro"/>
</dbReference>
<proteinExistence type="inferred from homology"/>
<name>A0A507E028_9FUNG</name>
<evidence type="ECO:0000256" key="2">
    <source>
        <dbReference type="ARBA" id="ARBA00004267"/>
    </source>
</evidence>
<reference evidence="8 9" key="1">
    <citation type="journal article" date="2019" name="Sci. Rep.">
        <title>Comparative genomics of chytrid fungi reveal insights into the obligate biotrophic and pathogenic lifestyle of Synchytrium endobioticum.</title>
        <authorList>
            <person name="van de Vossenberg B.T.L.H."/>
            <person name="Warris S."/>
            <person name="Nguyen H.D.T."/>
            <person name="van Gent-Pelzer M.P.E."/>
            <person name="Joly D.L."/>
            <person name="van de Geest H.C."/>
            <person name="Bonants P.J.M."/>
            <person name="Smith D.S."/>
            <person name="Levesque C.A."/>
            <person name="van der Lee T.A.J."/>
        </authorList>
    </citation>
    <scope>NUCLEOTIDE SEQUENCE [LARGE SCALE GENOMIC DNA]</scope>
    <source>
        <strain evidence="8 9">CBS 809.83</strain>
    </source>
</reference>
<dbReference type="GO" id="GO:0090307">
    <property type="term" value="P:mitotic spindle assembly"/>
    <property type="evidence" value="ECO:0007669"/>
    <property type="project" value="TreeGrafter"/>
</dbReference>
<dbReference type="GO" id="GO:0033566">
    <property type="term" value="P:gamma-tubulin complex localization"/>
    <property type="evidence" value="ECO:0007669"/>
    <property type="project" value="InterPro"/>
</dbReference>
<comment type="similarity">
    <text evidence="3">Belongs to the MOZART1 family.</text>
</comment>
<dbReference type="STRING" id="109895.A0A507E028"/>
<dbReference type="GO" id="GO:0031021">
    <property type="term" value="C:interphase microtubule organizing center"/>
    <property type="evidence" value="ECO:0007669"/>
    <property type="project" value="TreeGrafter"/>
</dbReference>
<dbReference type="EMBL" id="QEAQ01000059">
    <property type="protein sequence ID" value="TPX57081.1"/>
    <property type="molecule type" value="Genomic_DNA"/>
</dbReference>
<keyword evidence="9" id="KW-1185">Reference proteome</keyword>
<comment type="function">
    <text evidence="1">Required for gamma-tubulin complex recruitment to the microtubule organizing center (MTOC).</text>
</comment>
<dbReference type="PANTHER" id="PTHR28520:SF2">
    <property type="entry name" value="MITOTIC-SPINDLE ORGANIZING PROTEIN 1"/>
    <property type="match status" value="1"/>
</dbReference>
<evidence type="ECO:0000256" key="7">
    <source>
        <dbReference type="ARBA" id="ARBA00029810"/>
    </source>
</evidence>
<evidence type="ECO:0000313" key="9">
    <source>
        <dbReference type="Proteomes" id="UP000318582"/>
    </source>
</evidence>
<keyword evidence="6" id="KW-0206">Cytoskeleton</keyword>
<sequence>MDPTLHRARETMDILSEISTLLNTGLDRDTLALCVSLCEAGVNPEALAVVIRELRNEAKNLAGDGNVNAAKGTLGSGKERDGVELSLASLSTAGLASGCDCHGHRLHWEKATSTA</sequence>
<evidence type="ECO:0000256" key="3">
    <source>
        <dbReference type="ARBA" id="ARBA00011015"/>
    </source>
</evidence>
<dbReference type="GO" id="GO:0044732">
    <property type="term" value="C:mitotic spindle pole body"/>
    <property type="evidence" value="ECO:0007669"/>
    <property type="project" value="TreeGrafter"/>
</dbReference>
<gene>
    <name evidence="8" type="ORF">PhCBS80983_g04098</name>
</gene>
<dbReference type="GO" id="GO:0051415">
    <property type="term" value="P:microtubule nucleation by interphase microtubule organizing center"/>
    <property type="evidence" value="ECO:0007669"/>
    <property type="project" value="TreeGrafter"/>
</dbReference>
<accession>A0A507E028</accession>
<comment type="caution">
    <text evidence="8">The sequence shown here is derived from an EMBL/GenBank/DDBJ whole genome shotgun (WGS) entry which is preliminary data.</text>
</comment>
<evidence type="ECO:0000256" key="4">
    <source>
        <dbReference type="ARBA" id="ARBA00016992"/>
    </source>
</evidence>
<protein>
    <recommendedName>
        <fullName evidence="4">Mitotic-spindle organizing protein 1</fullName>
    </recommendedName>
    <alternativeName>
        <fullName evidence="7">Mitotic-spindle organizing protein associated with a ring of gamma-tubulin 1</fullName>
    </alternativeName>
</protein>
<dbReference type="PANTHER" id="PTHR28520">
    <property type="entry name" value="MITOTIC-SPINDLE ORGANIZING PROTEIN 1"/>
    <property type="match status" value="1"/>
</dbReference>
<dbReference type="InterPro" id="IPR022214">
    <property type="entry name" value="MZT1"/>
</dbReference>